<sequence length="203" mass="24063">MLQLSTLKRRLVTFLEEFKRARQSWNDLNDEGLTLANTLVNTKLQERLTENPSDCSSKPNDFIRLNDDHNILDDKVVTLKESLQQIIERMAKQLTKMKMQILQMEFLLEEACESMGEEFVYNNPLYLSCSLETFVEFSVIIFNMFTQEMDLKQKIILSLELELEKQQFMVILSTWLNQPYIDFDKIMELENICEVEIENKEEI</sequence>
<evidence type="ECO:0000313" key="2">
    <source>
        <dbReference type="Proteomes" id="UP000439903"/>
    </source>
</evidence>
<dbReference type="PANTHER" id="PTHR15827:SF2">
    <property type="entry name" value="CYCLIN-DEPENDENT KINASE 2-INTERACTING PROTEIN"/>
    <property type="match status" value="1"/>
</dbReference>
<comment type="caution">
    <text evidence="1">The sequence shown here is derived from an EMBL/GenBank/DDBJ whole genome shotgun (WGS) entry which is preliminary data.</text>
</comment>
<dbReference type="GO" id="GO:0016301">
    <property type="term" value="F:kinase activity"/>
    <property type="evidence" value="ECO:0007669"/>
    <property type="project" value="UniProtKB-KW"/>
</dbReference>
<dbReference type="InterPro" id="IPR023250">
    <property type="entry name" value="Cyclin-dep_Kinase_2_interact"/>
</dbReference>
<dbReference type="AlphaFoldDB" id="A0A8H3WXX1"/>
<dbReference type="PANTHER" id="PTHR15827">
    <property type="entry name" value="CYCLIN-DEPENDENT KINASE 2-INTERACTING PROTEIN"/>
    <property type="match status" value="1"/>
</dbReference>
<dbReference type="PRINTS" id="PR02040">
    <property type="entry name" value="CDK2IP"/>
</dbReference>
<organism evidence="1 2">
    <name type="scientific">Gigaspora margarita</name>
    <dbReference type="NCBI Taxonomy" id="4874"/>
    <lineage>
        <taxon>Eukaryota</taxon>
        <taxon>Fungi</taxon>
        <taxon>Fungi incertae sedis</taxon>
        <taxon>Mucoromycota</taxon>
        <taxon>Glomeromycotina</taxon>
        <taxon>Glomeromycetes</taxon>
        <taxon>Diversisporales</taxon>
        <taxon>Gigasporaceae</taxon>
        <taxon>Gigaspora</taxon>
    </lineage>
</organism>
<dbReference type="EMBL" id="WTPW01002856">
    <property type="protein sequence ID" value="KAF0362329.1"/>
    <property type="molecule type" value="Genomic_DNA"/>
</dbReference>
<evidence type="ECO:0000313" key="1">
    <source>
        <dbReference type="EMBL" id="KAF0362329.1"/>
    </source>
</evidence>
<keyword evidence="1" id="KW-0808">Transferase</keyword>
<keyword evidence="1" id="KW-0418">Kinase</keyword>
<proteinExistence type="predicted"/>
<accession>A0A8H3WXX1</accession>
<dbReference type="Proteomes" id="UP000439903">
    <property type="component" value="Unassembled WGS sequence"/>
</dbReference>
<gene>
    <name evidence="1" type="ORF">F8M41_014044</name>
</gene>
<name>A0A8H3WXX1_GIGMA</name>
<reference evidence="1 2" key="1">
    <citation type="journal article" date="2019" name="Environ. Microbiol.">
        <title>At the nexus of three kingdoms: the genome of the mycorrhizal fungus Gigaspora margarita provides insights into plant, endobacterial and fungal interactions.</title>
        <authorList>
            <person name="Venice F."/>
            <person name="Ghignone S."/>
            <person name="Salvioli di Fossalunga A."/>
            <person name="Amselem J."/>
            <person name="Novero M."/>
            <person name="Xianan X."/>
            <person name="Sedzielewska Toro K."/>
            <person name="Morin E."/>
            <person name="Lipzen A."/>
            <person name="Grigoriev I.V."/>
            <person name="Henrissat B."/>
            <person name="Martin F.M."/>
            <person name="Bonfante P."/>
        </authorList>
    </citation>
    <scope>NUCLEOTIDE SEQUENCE [LARGE SCALE GENOMIC DNA]</scope>
    <source>
        <strain evidence="1 2">BEG34</strain>
    </source>
</reference>
<protein>
    <submittedName>
        <fullName evidence="1">Cyclin-dependent kinase 2-interacting protein isoform x1</fullName>
    </submittedName>
</protein>
<keyword evidence="2" id="KW-1185">Reference proteome</keyword>
<dbReference type="OrthoDB" id="17066at2759"/>